<evidence type="ECO:0000313" key="2">
    <source>
        <dbReference type="Proteomes" id="UP001212997"/>
    </source>
</evidence>
<reference evidence="1" key="1">
    <citation type="submission" date="2022-07" db="EMBL/GenBank/DDBJ databases">
        <title>Genome Sequence of Physisporinus lineatus.</title>
        <authorList>
            <person name="Buettner E."/>
        </authorList>
    </citation>
    <scope>NUCLEOTIDE SEQUENCE</scope>
    <source>
        <strain evidence="1">VT162</strain>
    </source>
</reference>
<dbReference type="Proteomes" id="UP001212997">
    <property type="component" value="Unassembled WGS sequence"/>
</dbReference>
<proteinExistence type="predicted"/>
<protein>
    <submittedName>
        <fullName evidence="1">Uncharacterized protein</fullName>
    </submittedName>
</protein>
<dbReference type="AlphaFoldDB" id="A0AAD5V430"/>
<name>A0AAD5V430_9APHY</name>
<keyword evidence="2" id="KW-1185">Reference proteome</keyword>
<gene>
    <name evidence="1" type="ORF">NLI96_g4682</name>
</gene>
<organism evidence="1 2">
    <name type="scientific">Meripilus lineatus</name>
    <dbReference type="NCBI Taxonomy" id="2056292"/>
    <lineage>
        <taxon>Eukaryota</taxon>
        <taxon>Fungi</taxon>
        <taxon>Dikarya</taxon>
        <taxon>Basidiomycota</taxon>
        <taxon>Agaricomycotina</taxon>
        <taxon>Agaricomycetes</taxon>
        <taxon>Polyporales</taxon>
        <taxon>Meripilaceae</taxon>
        <taxon>Meripilus</taxon>
    </lineage>
</organism>
<comment type="caution">
    <text evidence="1">The sequence shown here is derived from an EMBL/GenBank/DDBJ whole genome shotgun (WGS) entry which is preliminary data.</text>
</comment>
<dbReference type="EMBL" id="JANAWD010000141">
    <property type="protein sequence ID" value="KAJ3485798.1"/>
    <property type="molecule type" value="Genomic_DNA"/>
</dbReference>
<evidence type="ECO:0000313" key="1">
    <source>
        <dbReference type="EMBL" id="KAJ3485798.1"/>
    </source>
</evidence>
<sequence length="198" mass="21430">MYVFPHLPIADIATLRIYAGIILQKERQANTGAVRDALAGITDYYGMGDGAIPAGNPQTQQLGRTNEVATSGVNVWICLSELEAATTNAVAGITWLNGDAAGIHEHANLEEPWGRSGAMRQKRRSEWKRTSVLSSDGVLGLQAEFFVCTPQVFILEVDTNAVSNVKLAGLPLVWWPPIVFGAPEVGKHRHGRTVRISS</sequence>
<accession>A0AAD5V430</accession>